<dbReference type="GO" id="GO:0019843">
    <property type="term" value="F:rRNA binding"/>
    <property type="evidence" value="ECO:0007669"/>
    <property type="project" value="UniProtKB-KW"/>
</dbReference>
<feature type="domain" description="EngC GTPase" evidence="3">
    <location>
        <begin position="108"/>
        <end position="257"/>
    </location>
</feature>
<keyword evidence="2" id="KW-0862">Zinc</keyword>
<sequence length="353" mass="38026">MTLIDWGCTQKVVEDAKSRGWEAQSIRRVIASAKGSYEVTDGDRATHAQVSGAFAYRAALPSDYPTTGDFVACREEGGATVIEAVLPRRGVVSRKTAGAKSDEQLLASNVDAAFIVLALDSGRGFLPRLLERYLSIVCSNDVAPIVVLNKADLAEHPQEMTDEARKAAPGAEIHAVSALTGLGLEELKARLEPAKTFLLLGKSGSGKSTLLNALFGSQIAKTGDVREQDMKGKHTTTSREIVMMENGALLMDTPGIREAALQGHDSGIDECFADVAAYASACRFGDCTHTSEPGCAVRAAVDAGLLESDRCESYLSLKKESRYNEARSRETAGHLEKKKWKQISKIQRTYSKN</sequence>
<evidence type="ECO:0000259" key="3">
    <source>
        <dbReference type="PROSITE" id="PS50936"/>
    </source>
</evidence>
<dbReference type="GO" id="GO:0003924">
    <property type="term" value="F:GTPase activity"/>
    <property type="evidence" value="ECO:0007669"/>
    <property type="project" value="UniProtKB-UniRule"/>
</dbReference>
<dbReference type="Proteomes" id="UP001198163">
    <property type="component" value="Unassembled WGS sequence"/>
</dbReference>
<dbReference type="GO" id="GO:0046872">
    <property type="term" value="F:metal ion binding"/>
    <property type="evidence" value="ECO:0007669"/>
    <property type="project" value="UniProtKB-KW"/>
</dbReference>
<keyword evidence="2" id="KW-0342">GTP-binding</keyword>
<feature type="binding site" evidence="2">
    <location>
        <position position="289"/>
    </location>
    <ligand>
        <name>Zn(2+)</name>
        <dbReference type="ChEBI" id="CHEBI:29105"/>
    </ligand>
</feature>
<protein>
    <recommendedName>
        <fullName evidence="2">Small ribosomal subunit biogenesis GTPase RsgA</fullName>
        <ecNumber evidence="2">3.6.1.-</ecNumber>
    </recommendedName>
</protein>
<feature type="binding site" evidence="2">
    <location>
        <position position="287"/>
    </location>
    <ligand>
        <name>Zn(2+)</name>
        <dbReference type="ChEBI" id="CHEBI:29105"/>
    </ligand>
</feature>
<keyword evidence="2" id="KW-0378">Hydrolase</keyword>
<dbReference type="AlphaFoldDB" id="A0AAE3JJD1"/>
<evidence type="ECO:0000313" key="4">
    <source>
        <dbReference type="EMBL" id="MCD1654100.1"/>
    </source>
</evidence>
<dbReference type="NCBIfam" id="TIGR00157">
    <property type="entry name" value="ribosome small subunit-dependent GTPase A"/>
    <property type="match status" value="1"/>
</dbReference>
<dbReference type="Gene3D" id="1.10.40.50">
    <property type="entry name" value="Probable gtpase engc, domain 3"/>
    <property type="match status" value="1"/>
</dbReference>
<dbReference type="Gene3D" id="3.40.50.300">
    <property type="entry name" value="P-loop containing nucleotide triphosphate hydrolases"/>
    <property type="match status" value="1"/>
</dbReference>
<comment type="cofactor">
    <cofactor evidence="2">
        <name>Zn(2+)</name>
        <dbReference type="ChEBI" id="CHEBI:29105"/>
    </cofactor>
    <text evidence="2">Binds 1 zinc ion per subunit.</text>
</comment>
<dbReference type="PROSITE" id="PS50936">
    <property type="entry name" value="ENGC_GTPASE"/>
    <property type="match status" value="1"/>
</dbReference>
<keyword evidence="1 2" id="KW-0690">Ribosome biogenesis</keyword>
<comment type="caution">
    <text evidence="4">The sequence shown here is derived from an EMBL/GenBank/DDBJ whole genome shotgun (WGS) entry which is preliminary data.</text>
</comment>
<keyword evidence="5" id="KW-1185">Reference proteome</keyword>
<dbReference type="InterPro" id="IPR010914">
    <property type="entry name" value="RsgA_GTPase_dom"/>
</dbReference>
<comment type="similarity">
    <text evidence="2">Belongs to the TRAFAC class YlqF/YawG GTPase family. RsgA subfamily.</text>
</comment>
<keyword evidence="2" id="KW-0694">RNA-binding</keyword>
<evidence type="ECO:0000256" key="1">
    <source>
        <dbReference type="ARBA" id="ARBA00022517"/>
    </source>
</evidence>
<comment type="subcellular location">
    <subcellularLocation>
        <location evidence="2">Cytoplasm</location>
    </subcellularLocation>
</comment>
<keyword evidence="2" id="KW-0479">Metal-binding</keyword>
<name>A0AAE3JJD1_9SPIR</name>
<dbReference type="PANTHER" id="PTHR32120">
    <property type="entry name" value="SMALL RIBOSOMAL SUBUNIT BIOGENESIS GTPASE RSGA"/>
    <property type="match status" value="1"/>
</dbReference>
<proteinExistence type="inferred from homology"/>
<evidence type="ECO:0000313" key="5">
    <source>
        <dbReference type="Proteomes" id="UP001198163"/>
    </source>
</evidence>
<dbReference type="PANTHER" id="PTHR32120:SF10">
    <property type="entry name" value="SMALL RIBOSOMAL SUBUNIT BIOGENESIS GTPASE RSGA"/>
    <property type="match status" value="1"/>
</dbReference>
<dbReference type="Pfam" id="PF03193">
    <property type="entry name" value="RsgA_GTPase"/>
    <property type="match status" value="1"/>
</dbReference>
<dbReference type="InterPro" id="IPR027417">
    <property type="entry name" value="P-loop_NTPase"/>
</dbReference>
<accession>A0AAE3JJD1</accession>
<feature type="binding site" evidence="2">
    <location>
        <position position="295"/>
    </location>
    <ligand>
        <name>Zn(2+)</name>
        <dbReference type="ChEBI" id="CHEBI:29105"/>
    </ligand>
</feature>
<dbReference type="CDD" id="cd01854">
    <property type="entry name" value="YjeQ_EngC"/>
    <property type="match status" value="1"/>
</dbReference>
<feature type="binding site" evidence="2">
    <location>
        <begin position="201"/>
        <end position="209"/>
    </location>
    <ligand>
        <name>GTP</name>
        <dbReference type="ChEBI" id="CHEBI:37565"/>
    </ligand>
</feature>
<keyword evidence="2" id="KW-0547">Nucleotide-binding</keyword>
<organism evidence="4 5">
    <name type="scientific">Teretinema zuelzerae</name>
    <dbReference type="NCBI Taxonomy" id="156"/>
    <lineage>
        <taxon>Bacteria</taxon>
        <taxon>Pseudomonadati</taxon>
        <taxon>Spirochaetota</taxon>
        <taxon>Spirochaetia</taxon>
        <taxon>Spirochaetales</taxon>
        <taxon>Treponemataceae</taxon>
        <taxon>Teretinema</taxon>
    </lineage>
</organism>
<dbReference type="SUPFAM" id="SSF52540">
    <property type="entry name" value="P-loop containing nucleoside triphosphate hydrolases"/>
    <property type="match status" value="1"/>
</dbReference>
<gene>
    <name evidence="2 4" type="primary">rsgA</name>
    <name evidence="4" type="ORF">K7J14_05220</name>
</gene>
<keyword evidence="2" id="KW-0699">rRNA-binding</keyword>
<dbReference type="EMBL" id="JAINWA010000001">
    <property type="protein sequence ID" value="MCD1654100.1"/>
    <property type="molecule type" value="Genomic_DNA"/>
</dbReference>
<dbReference type="InterPro" id="IPR004881">
    <property type="entry name" value="Ribosome_biogen_GTPase_RsgA"/>
</dbReference>
<dbReference type="GO" id="GO:0042274">
    <property type="term" value="P:ribosomal small subunit biogenesis"/>
    <property type="evidence" value="ECO:0007669"/>
    <property type="project" value="UniProtKB-UniRule"/>
</dbReference>
<reference evidence="4" key="1">
    <citation type="submission" date="2021-08" db="EMBL/GenBank/DDBJ databases">
        <title>Comparative analyses of Brucepasteria parasyntrophica and Teretinema zuelzerae.</title>
        <authorList>
            <person name="Song Y."/>
            <person name="Brune A."/>
        </authorList>
    </citation>
    <scope>NUCLEOTIDE SEQUENCE</scope>
    <source>
        <strain evidence="4">DSM 1903</strain>
    </source>
</reference>
<evidence type="ECO:0000256" key="2">
    <source>
        <dbReference type="HAMAP-Rule" id="MF_01820"/>
    </source>
</evidence>
<keyword evidence="2" id="KW-0963">Cytoplasm</keyword>
<comment type="function">
    <text evidence="2">One of several proteins that assist in the late maturation steps of the functional core of the 30S ribosomal subunit. Helps release RbfA from mature subunits. May play a role in the assembly of ribosomal proteins into the subunit. Circularly permuted GTPase that catalyzes slow GTP hydrolysis, GTPase activity is stimulated by the 30S ribosomal subunit.</text>
</comment>
<dbReference type="GO" id="GO:0005737">
    <property type="term" value="C:cytoplasm"/>
    <property type="evidence" value="ECO:0007669"/>
    <property type="project" value="UniProtKB-SubCell"/>
</dbReference>
<dbReference type="EC" id="3.6.1.-" evidence="2"/>
<dbReference type="HAMAP" id="MF_01820">
    <property type="entry name" value="GTPase_RsgA"/>
    <property type="match status" value="1"/>
</dbReference>
<feature type="binding site" evidence="2">
    <location>
        <position position="282"/>
    </location>
    <ligand>
        <name>Zn(2+)</name>
        <dbReference type="ChEBI" id="CHEBI:29105"/>
    </ligand>
</feature>
<feature type="binding site" evidence="2">
    <location>
        <begin position="149"/>
        <end position="152"/>
    </location>
    <ligand>
        <name>GTP</name>
        <dbReference type="ChEBI" id="CHEBI:37565"/>
    </ligand>
</feature>
<dbReference type="GO" id="GO:0005525">
    <property type="term" value="F:GTP binding"/>
    <property type="evidence" value="ECO:0007669"/>
    <property type="project" value="UniProtKB-UniRule"/>
</dbReference>
<comment type="subunit">
    <text evidence="2">Monomer. Associates with 30S ribosomal subunit, binds 16S rRNA.</text>
</comment>
<dbReference type="RefSeq" id="WP_230753979.1">
    <property type="nucleotide sequence ID" value="NZ_JAINWA010000001.1"/>
</dbReference>